<dbReference type="OrthoDB" id="657775at2"/>
<dbReference type="Pfam" id="PF12833">
    <property type="entry name" value="HTH_18"/>
    <property type="match status" value="1"/>
</dbReference>
<organism evidence="5 6">
    <name type="scientific">Chitinophaga parva</name>
    <dbReference type="NCBI Taxonomy" id="2169414"/>
    <lineage>
        <taxon>Bacteria</taxon>
        <taxon>Pseudomonadati</taxon>
        <taxon>Bacteroidota</taxon>
        <taxon>Chitinophagia</taxon>
        <taxon>Chitinophagales</taxon>
        <taxon>Chitinophagaceae</taxon>
        <taxon>Chitinophaga</taxon>
    </lineage>
</organism>
<dbReference type="GO" id="GO:0043565">
    <property type="term" value="F:sequence-specific DNA binding"/>
    <property type="evidence" value="ECO:0007669"/>
    <property type="project" value="InterPro"/>
</dbReference>
<feature type="domain" description="HTH araC/xylS-type" evidence="4">
    <location>
        <begin position="226"/>
        <end position="326"/>
    </location>
</feature>
<reference evidence="5 6" key="1">
    <citation type="submission" date="2018-04" db="EMBL/GenBank/DDBJ databases">
        <title>Chitinophaga fuyangensis sp. nov., isolated from soil in a chemical factory.</title>
        <authorList>
            <person name="Chen K."/>
        </authorList>
    </citation>
    <scope>NUCLEOTIDE SEQUENCE [LARGE SCALE GENOMIC DNA]</scope>
    <source>
        <strain evidence="5 6">LY-1</strain>
    </source>
</reference>
<evidence type="ECO:0000256" key="1">
    <source>
        <dbReference type="ARBA" id="ARBA00023015"/>
    </source>
</evidence>
<sequence>MNDIPFEIYLSKNRRIEWIAGIPHNWPKGQMPGAESYYAEIKNKCLIVLKAIATSSGVCWFLYYEAREETTFLLKIKGDQYNMFYLMDGQVEYRSRAQVALATAGQLNIIRTSSVNHEVFLSKDNDMVSANLFIPFKMIKTYQHTFPSLASALLNLRDVKEATVFRWNVEDDGRLKQIAGRWWTEGLTASVRNTEMEKFVFNAFDLLEMSMVAESLSNEHQLESLRKVRARLLASLFHMHPPSLRELSQAVGMHGKMLERLFKASFGMSMLQFFLQARMEAIYRRLCCSLKPLAEIATEFGYEDYSNFSAAVRRRFDQTPSQIRQSAKRKD</sequence>
<gene>
    <name evidence="5" type="ORF">DCC81_03710</name>
</gene>
<dbReference type="Proteomes" id="UP000244450">
    <property type="component" value="Unassembled WGS sequence"/>
</dbReference>
<dbReference type="RefSeq" id="WP_108685239.1">
    <property type="nucleotide sequence ID" value="NZ_QCYK01000001.1"/>
</dbReference>
<evidence type="ECO:0000313" key="5">
    <source>
        <dbReference type="EMBL" id="PUZ28600.1"/>
    </source>
</evidence>
<accession>A0A2T7BLU0</accession>
<name>A0A2T7BLU0_9BACT</name>
<keyword evidence="1" id="KW-0805">Transcription regulation</keyword>
<dbReference type="EMBL" id="QCYK01000001">
    <property type="protein sequence ID" value="PUZ28600.1"/>
    <property type="molecule type" value="Genomic_DNA"/>
</dbReference>
<dbReference type="Gene3D" id="1.10.10.60">
    <property type="entry name" value="Homeodomain-like"/>
    <property type="match status" value="2"/>
</dbReference>
<dbReference type="PROSITE" id="PS01124">
    <property type="entry name" value="HTH_ARAC_FAMILY_2"/>
    <property type="match status" value="1"/>
</dbReference>
<comment type="caution">
    <text evidence="5">The sequence shown here is derived from an EMBL/GenBank/DDBJ whole genome shotgun (WGS) entry which is preliminary data.</text>
</comment>
<dbReference type="InterPro" id="IPR018060">
    <property type="entry name" value="HTH_AraC"/>
</dbReference>
<dbReference type="InterPro" id="IPR050204">
    <property type="entry name" value="AraC_XylS_family_regulators"/>
</dbReference>
<evidence type="ECO:0000256" key="3">
    <source>
        <dbReference type="ARBA" id="ARBA00023163"/>
    </source>
</evidence>
<dbReference type="GO" id="GO:0003700">
    <property type="term" value="F:DNA-binding transcription factor activity"/>
    <property type="evidence" value="ECO:0007669"/>
    <property type="project" value="InterPro"/>
</dbReference>
<evidence type="ECO:0000259" key="4">
    <source>
        <dbReference type="PROSITE" id="PS01124"/>
    </source>
</evidence>
<dbReference type="PANTHER" id="PTHR46796">
    <property type="entry name" value="HTH-TYPE TRANSCRIPTIONAL ACTIVATOR RHAS-RELATED"/>
    <property type="match status" value="1"/>
</dbReference>
<evidence type="ECO:0000256" key="2">
    <source>
        <dbReference type="ARBA" id="ARBA00023125"/>
    </source>
</evidence>
<dbReference type="SMART" id="SM00342">
    <property type="entry name" value="HTH_ARAC"/>
    <property type="match status" value="1"/>
</dbReference>
<protein>
    <recommendedName>
        <fullName evidence="4">HTH araC/xylS-type domain-containing protein</fullName>
    </recommendedName>
</protein>
<keyword evidence="3" id="KW-0804">Transcription</keyword>
<dbReference type="InterPro" id="IPR009057">
    <property type="entry name" value="Homeodomain-like_sf"/>
</dbReference>
<keyword evidence="2" id="KW-0238">DNA-binding</keyword>
<dbReference type="AlphaFoldDB" id="A0A2T7BLU0"/>
<keyword evidence="6" id="KW-1185">Reference proteome</keyword>
<proteinExistence type="predicted"/>
<evidence type="ECO:0000313" key="6">
    <source>
        <dbReference type="Proteomes" id="UP000244450"/>
    </source>
</evidence>
<dbReference type="SUPFAM" id="SSF46689">
    <property type="entry name" value="Homeodomain-like"/>
    <property type="match status" value="1"/>
</dbReference>